<protein>
    <recommendedName>
        <fullName evidence="4">DUF378 domain-containing protein</fullName>
    </recommendedName>
</protein>
<reference evidence="2 3" key="1">
    <citation type="journal article" date="2016" name="Nat. Commun.">
        <title>Thousands of microbial genomes shed light on interconnected biogeochemical processes in an aquifer system.</title>
        <authorList>
            <person name="Anantharaman K."/>
            <person name="Brown C.T."/>
            <person name="Hug L.A."/>
            <person name="Sharon I."/>
            <person name="Castelle C.J."/>
            <person name="Probst A.J."/>
            <person name="Thomas B.C."/>
            <person name="Singh A."/>
            <person name="Wilkins M.J."/>
            <person name="Karaoz U."/>
            <person name="Brodie E.L."/>
            <person name="Williams K.H."/>
            <person name="Hubbard S.S."/>
            <person name="Banfield J.F."/>
        </authorList>
    </citation>
    <scope>NUCLEOTIDE SEQUENCE [LARGE SCALE GENOMIC DNA]</scope>
</reference>
<comment type="caution">
    <text evidence="2">The sequence shown here is derived from an EMBL/GenBank/DDBJ whole genome shotgun (WGS) entry which is preliminary data.</text>
</comment>
<gene>
    <name evidence="2" type="ORF">A2751_02690</name>
</gene>
<dbReference type="AlphaFoldDB" id="A0A1F5NK13"/>
<dbReference type="Pfam" id="PF04070">
    <property type="entry name" value="DUF378"/>
    <property type="match status" value="1"/>
</dbReference>
<dbReference type="Proteomes" id="UP000176864">
    <property type="component" value="Unassembled WGS sequence"/>
</dbReference>
<accession>A0A1F5NK13</accession>
<name>A0A1F5NK13_9BACT</name>
<proteinExistence type="predicted"/>
<dbReference type="PANTHER" id="PTHR37304">
    <property type="entry name" value="MEMBRANE PROTEIN-RELATED"/>
    <property type="match status" value="1"/>
</dbReference>
<evidence type="ECO:0008006" key="4">
    <source>
        <dbReference type="Google" id="ProtNLM"/>
    </source>
</evidence>
<evidence type="ECO:0000256" key="1">
    <source>
        <dbReference type="SAM" id="Phobius"/>
    </source>
</evidence>
<dbReference type="InterPro" id="IPR007211">
    <property type="entry name" value="DUF378"/>
</dbReference>
<organism evidence="2 3">
    <name type="scientific">Candidatus Doudnabacteria bacterium RIFCSPHIGHO2_01_FULL_46_14</name>
    <dbReference type="NCBI Taxonomy" id="1817824"/>
    <lineage>
        <taxon>Bacteria</taxon>
        <taxon>Candidatus Doudnaibacteriota</taxon>
    </lineage>
</organism>
<dbReference type="EMBL" id="MFEK01000016">
    <property type="protein sequence ID" value="OGE77985.1"/>
    <property type="molecule type" value="Genomic_DNA"/>
</dbReference>
<evidence type="ECO:0000313" key="3">
    <source>
        <dbReference type="Proteomes" id="UP000176864"/>
    </source>
</evidence>
<sequence>MGKHKGIHMITFILLAVGGLNWGIFAITGWEIGSIFGGMDETISKIIYILVGLSAVYEIACHGKTCKLCKPDGSMPQQSGM</sequence>
<keyword evidence="1" id="KW-0812">Transmembrane</keyword>
<keyword evidence="1" id="KW-0472">Membrane</keyword>
<dbReference type="PANTHER" id="PTHR37304:SF1">
    <property type="entry name" value="MEMBRANE PROTEIN"/>
    <property type="match status" value="1"/>
</dbReference>
<evidence type="ECO:0000313" key="2">
    <source>
        <dbReference type="EMBL" id="OGE77985.1"/>
    </source>
</evidence>
<dbReference type="STRING" id="1817824.A2751_02690"/>
<feature type="transmembrane region" description="Helical" evidence="1">
    <location>
        <begin position="12"/>
        <end position="30"/>
    </location>
</feature>
<keyword evidence="1" id="KW-1133">Transmembrane helix</keyword>